<evidence type="ECO:0000313" key="2">
    <source>
        <dbReference type="Proteomes" id="UP000823775"/>
    </source>
</evidence>
<organism evidence="1 2">
    <name type="scientific">Datura stramonium</name>
    <name type="common">Jimsonweed</name>
    <name type="synonym">Common thornapple</name>
    <dbReference type="NCBI Taxonomy" id="4076"/>
    <lineage>
        <taxon>Eukaryota</taxon>
        <taxon>Viridiplantae</taxon>
        <taxon>Streptophyta</taxon>
        <taxon>Embryophyta</taxon>
        <taxon>Tracheophyta</taxon>
        <taxon>Spermatophyta</taxon>
        <taxon>Magnoliopsida</taxon>
        <taxon>eudicotyledons</taxon>
        <taxon>Gunneridae</taxon>
        <taxon>Pentapetalae</taxon>
        <taxon>asterids</taxon>
        <taxon>lamiids</taxon>
        <taxon>Solanales</taxon>
        <taxon>Solanaceae</taxon>
        <taxon>Solanoideae</taxon>
        <taxon>Datureae</taxon>
        <taxon>Datura</taxon>
    </lineage>
</organism>
<proteinExistence type="predicted"/>
<feature type="non-terminal residue" evidence="1">
    <location>
        <position position="1"/>
    </location>
</feature>
<dbReference type="Proteomes" id="UP000823775">
    <property type="component" value="Unassembled WGS sequence"/>
</dbReference>
<keyword evidence="2" id="KW-1185">Reference proteome</keyword>
<comment type="caution">
    <text evidence="1">The sequence shown here is derived from an EMBL/GenBank/DDBJ whole genome shotgun (WGS) entry which is preliminary data.</text>
</comment>
<gene>
    <name evidence="1" type="ORF">HAX54_050032</name>
</gene>
<sequence length="85" mass="9527">ILSLSVARRLSRSLSSVPRTCRAPLLEFECAAKSSQRVTDVNVEHRLRDTVPSRTFTVICLKFHSRQNAIVMVVFHGLYRGASIA</sequence>
<accession>A0ABS8SXP0</accession>
<reference evidence="1 2" key="1">
    <citation type="journal article" date="2021" name="BMC Genomics">
        <title>Datura genome reveals duplications of psychoactive alkaloid biosynthetic genes and high mutation rate following tissue culture.</title>
        <authorList>
            <person name="Rajewski A."/>
            <person name="Carter-House D."/>
            <person name="Stajich J."/>
            <person name="Litt A."/>
        </authorList>
    </citation>
    <scope>NUCLEOTIDE SEQUENCE [LARGE SCALE GENOMIC DNA]</scope>
    <source>
        <strain evidence="1">AR-01</strain>
    </source>
</reference>
<name>A0ABS8SXP0_DATST</name>
<dbReference type="EMBL" id="JACEIK010000868">
    <property type="protein sequence ID" value="MCD7463142.1"/>
    <property type="molecule type" value="Genomic_DNA"/>
</dbReference>
<evidence type="ECO:0000313" key="1">
    <source>
        <dbReference type="EMBL" id="MCD7463142.1"/>
    </source>
</evidence>
<protein>
    <submittedName>
        <fullName evidence="1">Uncharacterized protein</fullName>
    </submittedName>
</protein>